<keyword evidence="2" id="KW-0521">NADP</keyword>
<feature type="domain" description="Aldehyde dehydrogenase" evidence="4">
    <location>
        <begin position="5"/>
        <end position="449"/>
    </location>
</feature>
<dbReference type="Gene3D" id="3.40.605.10">
    <property type="entry name" value="Aldehyde Dehydrogenase, Chain A, domain 1"/>
    <property type="match status" value="1"/>
</dbReference>
<organism evidence="5 6">
    <name type="scientific">Kineosporia mesophila</name>
    <dbReference type="NCBI Taxonomy" id="566012"/>
    <lineage>
        <taxon>Bacteria</taxon>
        <taxon>Bacillati</taxon>
        <taxon>Actinomycetota</taxon>
        <taxon>Actinomycetes</taxon>
        <taxon>Kineosporiales</taxon>
        <taxon>Kineosporiaceae</taxon>
        <taxon>Kineosporia</taxon>
    </lineage>
</organism>
<comment type="caution">
    <text evidence="5">The sequence shown here is derived from an EMBL/GenBank/DDBJ whole genome shotgun (WGS) entry which is preliminary data.</text>
</comment>
<dbReference type="PANTHER" id="PTHR43217:SF2">
    <property type="entry name" value="SUCCINATE-SEMIALDEHYDE DEHYDROGENASE [NADP(+)]"/>
    <property type="match status" value="1"/>
</dbReference>
<dbReference type="InterPro" id="IPR016163">
    <property type="entry name" value="Ald_DH_C"/>
</dbReference>
<dbReference type="PANTHER" id="PTHR43217">
    <property type="entry name" value="SUCCINATE SEMIALDEHYDE DEHYDROGENASE [NAD(P)+] SAD"/>
    <property type="match status" value="1"/>
</dbReference>
<dbReference type="InterPro" id="IPR015590">
    <property type="entry name" value="Aldehyde_DH_dom"/>
</dbReference>
<dbReference type="EMBL" id="BAAAZO010000014">
    <property type="protein sequence ID" value="GAA3641400.1"/>
    <property type="molecule type" value="Genomic_DNA"/>
</dbReference>
<dbReference type="SUPFAM" id="SSF53720">
    <property type="entry name" value="ALDH-like"/>
    <property type="match status" value="1"/>
</dbReference>
<protein>
    <submittedName>
        <fullName evidence="5">NAD-dependent succinate-semialdehyde dehydrogenase</fullName>
    </submittedName>
</protein>
<dbReference type="Proteomes" id="UP001501074">
    <property type="component" value="Unassembled WGS sequence"/>
</dbReference>
<reference evidence="6" key="1">
    <citation type="journal article" date="2019" name="Int. J. Syst. Evol. Microbiol.">
        <title>The Global Catalogue of Microorganisms (GCM) 10K type strain sequencing project: providing services to taxonomists for standard genome sequencing and annotation.</title>
        <authorList>
            <consortium name="The Broad Institute Genomics Platform"/>
            <consortium name="The Broad Institute Genome Sequencing Center for Infectious Disease"/>
            <person name="Wu L."/>
            <person name="Ma J."/>
        </authorList>
    </citation>
    <scope>NUCLEOTIDE SEQUENCE [LARGE SCALE GENOMIC DNA]</scope>
    <source>
        <strain evidence="6">JCM 16902</strain>
    </source>
</reference>
<dbReference type="InterPro" id="IPR016162">
    <property type="entry name" value="Ald_DH_N"/>
</dbReference>
<keyword evidence="3" id="KW-0560">Oxidoreductase</keyword>
<evidence type="ECO:0000313" key="6">
    <source>
        <dbReference type="Proteomes" id="UP001501074"/>
    </source>
</evidence>
<dbReference type="InterPro" id="IPR044148">
    <property type="entry name" value="ALDH_GabD1-like"/>
</dbReference>
<dbReference type="CDD" id="cd07100">
    <property type="entry name" value="ALDH_SSADH1_GabD1"/>
    <property type="match status" value="1"/>
</dbReference>
<evidence type="ECO:0000256" key="2">
    <source>
        <dbReference type="ARBA" id="ARBA00022857"/>
    </source>
</evidence>
<keyword evidence="6" id="KW-1185">Reference proteome</keyword>
<sequence>MSPTQPSYQVTDPATGEVLKTFPFATDAEIESAIAGAHTAFTAWRNRSLEERAAVVKRVAELFGERAQELAKLSQQEMGKAYDEGKEESEFSQAIFDYYATQGPRLGADQTIPTSSDTGGTAVVERRPVGPVLGIMPWNFPTYQIARFAAPNLVLGNTVILKHAESVPQVALAVEQIMKDAGVPEGAYVNVFATHDQIETIIADQRVQGVSLTGSERAGAVVAQLAGKYLKKCVLELGGSDPMVVLDTDDVAKLAATAWDFRVYNNGQVCNSNKRMIVMDSVYDEFVAQLTEKAQAIDASAHAPMSSRRAAESIDEQVQEAVGRGATLHAGGVLGEGPAAHYSPGVLTGVTPQMRAYSEELFGPVAVVYKVSSEDEAVELANATRFGLGGSVFSVDTERAKRIARRLDVGMTNVNTPAGEAAELPFGGTKSSGFGRELGPLGFDEFCNKRLTYIAD</sequence>
<comment type="similarity">
    <text evidence="1">Belongs to the aldehyde dehydrogenase family.</text>
</comment>
<evidence type="ECO:0000313" key="5">
    <source>
        <dbReference type="EMBL" id="GAA3641400.1"/>
    </source>
</evidence>
<dbReference type="Pfam" id="PF00171">
    <property type="entry name" value="Aldedh"/>
    <property type="match status" value="1"/>
</dbReference>
<evidence type="ECO:0000259" key="4">
    <source>
        <dbReference type="Pfam" id="PF00171"/>
    </source>
</evidence>
<dbReference type="InterPro" id="IPR016161">
    <property type="entry name" value="Ald_DH/histidinol_DH"/>
</dbReference>
<name>A0ABP7AVB2_9ACTN</name>
<accession>A0ABP7AVB2</accession>
<gene>
    <name evidence="5" type="ORF">GCM10022223_70830</name>
</gene>
<evidence type="ECO:0000256" key="3">
    <source>
        <dbReference type="ARBA" id="ARBA00023002"/>
    </source>
</evidence>
<evidence type="ECO:0000256" key="1">
    <source>
        <dbReference type="ARBA" id="ARBA00009986"/>
    </source>
</evidence>
<dbReference type="Gene3D" id="3.40.309.10">
    <property type="entry name" value="Aldehyde Dehydrogenase, Chain A, domain 2"/>
    <property type="match status" value="1"/>
</dbReference>
<proteinExistence type="inferred from homology"/>
<dbReference type="InterPro" id="IPR047110">
    <property type="entry name" value="GABD/Sad-like"/>
</dbReference>
<dbReference type="RefSeq" id="WP_231488101.1">
    <property type="nucleotide sequence ID" value="NZ_BAAAZO010000014.1"/>
</dbReference>